<dbReference type="InterPro" id="IPR002213">
    <property type="entry name" value="UDP_glucos_trans"/>
</dbReference>
<protein>
    <submittedName>
        <fullName evidence="8">DUF1205 domain-containing protein</fullName>
    </submittedName>
</protein>
<keyword evidence="3" id="KW-0808">Transferase</keyword>
<evidence type="ECO:0000313" key="9">
    <source>
        <dbReference type="Proteomes" id="UP001500016"/>
    </source>
</evidence>
<comment type="similarity">
    <text evidence="1">Belongs to the glycosyltransferase 28 family.</text>
</comment>
<dbReference type="Pfam" id="PF06722">
    <property type="entry name" value="EryCIII-like_C"/>
    <property type="match status" value="1"/>
</dbReference>
<evidence type="ECO:0000256" key="2">
    <source>
        <dbReference type="ARBA" id="ARBA00022676"/>
    </source>
</evidence>
<evidence type="ECO:0000256" key="3">
    <source>
        <dbReference type="ARBA" id="ARBA00022679"/>
    </source>
</evidence>
<evidence type="ECO:0000313" key="8">
    <source>
        <dbReference type="EMBL" id="GAA2100718.1"/>
    </source>
</evidence>
<dbReference type="Pfam" id="PF21036">
    <property type="entry name" value="EryCIII-like_N"/>
    <property type="match status" value="1"/>
</dbReference>
<evidence type="ECO:0000256" key="5">
    <source>
        <dbReference type="SAM" id="MobiDB-lite"/>
    </source>
</evidence>
<dbReference type="NCBIfam" id="TIGR04516">
    <property type="entry name" value="glycosyl_450act"/>
    <property type="match status" value="1"/>
</dbReference>
<dbReference type="PANTHER" id="PTHR48050:SF13">
    <property type="entry name" value="STEROL 3-BETA-GLUCOSYLTRANSFERASE UGT80A2"/>
    <property type="match status" value="1"/>
</dbReference>
<feature type="compositionally biased region" description="Basic and acidic residues" evidence="5">
    <location>
        <begin position="61"/>
        <end position="72"/>
    </location>
</feature>
<proteinExistence type="inferred from homology"/>
<name>A0ABP5IL73_9ACTN</name>
<dbReference type="Gene3D" id="3.40.50.2000">
    <property type="entry name" value="Glycogen Phosphorylase B"/>
    <property type="match status" value="2"/>
</dbReference>
<dbReference type="PANTHER" id="PTHR48050">
    <property type="entry name" value="STEROL 3-BETA-GLUCOSYLTRANSFERASE"/>
    <property type="match status" value="1"/>
</dbReference>
<evidence type="ECO:0000256" key="4">
    <source>
        <dbReference type="ARBA" id="ARBA00023194"/>
    </source>
</evidence>
<dbReference type="Proteomes" id="UP001500016">
    <property type="component" value="Unassembled WGS sequence"/>
</dbReference>
<dbReference type="InterPro" id="IPR010610">
    <property type="entry name" value="EryCIII-like_C"/>
</dbReference>
<sequence length="429" mass="47710">MRVLFVTFPWKTHLFNFVPLAWALQTAGHEVRTASEPAITAAITQAGLTAVEVGSSETLQERGERIPAEEQPLRQPPPGPVDSLYTIGDRRERIAWEDLAWLDRNVVTPRTSFVNDTMVDDLVAYCRSWKPDLVLWDAVSQAGAVAAEVVGAAQGRILFSLDLSRRLRNDFLWAKERQPRDKREDGLRDWYTGWLEKYGCEFSEDLVTGHFTIDQMPESYRLETDERCVPLRHVPYNGPAVVPDWLYEPPTAPRVLMTFGITGRELPVEQAVPVERMREILDALGDLDIELVATVAADLHEEIGPVPGNTRIVDFVPLHAIIPSCSVLINHGGPGSFNSAMLHGVPQILVSITLDAAGKNALMEQTGTGIAVPPGEVTGARLREALVRLLDEPSFRANARRIQKEVLAQPTPNGLVAELERLAERYRRA</sequence>
<feature type="region of interest" description="Disordered" evidence="5">
    <location>
        <begin position="61"/>
        <end position="80"/>
    </location>
</feature>
<evidence type="ECO:0000259" key="6">
    <source>
        <dbReference type="Pfam" id="PF06722"/>
    </source>
</evidence>
<evidence type="ECO:0000256" key="1">
    <source>
        <dbReference type="ARBA" id="ARBA00006962"/>
    </source>
</evidence>
<dbReference type="EMBL" id="BAAAPE010000024">
    <property type="protein sequence ID" value="GAA2100718.1"/>
    <property type="molecule type" value="Genomic_DNA"/>
</dbReference>
<feature type="domain" description="Erythromycin biosynthesis protein CIII-like C-terminal" evidence="6">
    <location>
        <begin position="279"/>
        <end position="422"/>
    </location>
</feature>
<feature type="domain" description="Erythromycin biosynthesis protein CIII-like N-terminal" evidence="7">
    <location>
        <begin position="22"/>
        <end position="260"/>
    </location>
</feature>
<keyword evidence="9" id="KW-1185">Reference proteome</keyword>
<keyword evidence="2" id="KW-0328">Glycosyltransferase</keyword>
<reference evidence="9" key="1">
    <citation type="journal article" date="2019" name="Int. J. Syst. Evol. Microbiol.">
        <title>The Global Catalogue of Microorganisms (GCM) 10K type strain sequencing project: providing services to taxonomists for standard genome sequencing and annotation.</title>
        <authorList>
            <consortium name="The Broad Institute Genomics Platform"/>
            <consortium name="The Broad Institute Genome Sequencing Center for Infectious Disease"/>
            <person name="Wu L."/>
            <person name="Ma J."/>
        </authorList>
    </citation>
    <scope>NUCLEOTIDE SEQUENCE [LARGE SCALE GENOMIC DNA]</scope>
    <source>
        <strain evidence="9">JCM 15478</strain>
    </source>
</reference>
<dbReference type="SUPFAM" id="SSF53756">
    <property type="entry name" value="UDP-Glycosyltransferase/glycogen phosphorylase"/>
    <property type="match status" value="1"/>
</dbReference>
<keyword evidence="4" id="KW-0045">Antibiotic biosynthesis</keyword>
<dbReference type="InterPro" id="IPR050426">
    <property type="entry name" value="Glycosyltransferase_28"/>
</dbReference>
<dbReference type="RefSeq" id="WP_344534613.1">
    <property type="nucleotide sequence ID" value="NZ_BAAAPE010000024.1"/>
</dbReference>
<evidence type="ECO:0000259" key="7">
    <source>
        <dbReference type="Pfam" id="PF21036"/>
    </source>
</evidence>
<dbReference type="InterPro" id="IPR030953">
    <property type="entry name" value="Glycosyl_450act"/>
</dbReference>
<organism evidence="8 9">
    <name type="scientific">Streptomyces albiaxialis</name>
    <dbReference type="NCBI Taxonomy" id="329523"/>
    <lineage>
        <taxon>Bacteria</taxon>
        <taxon>Bacillati</taxon>
        <taxon>Actinomycetota</taxon>
        <taxon>Actinomycetes</taxon>
        <taxon>Kitasatosporales</taxon>
        <taxon>Streptomycetaceae</taxon>
        <taxon>Streptomyces</taxon>
    </lineage>
</organism>
<accession>A0ABP5IL73</accession>
<comment type="caution">
    <text evidence="8">The sequence shown here is derived from an EMBL/GenBank/DDBJ whole genome shotgun (WGS) entry which is preliminary data.</text>
</comment>
<gene>
    <name evidence="8" type="ORF">GCM10009801_73420</name>
</gene>
<dbReference type="CDD" id="cd03784">
    <property type="entry name" value="GT1_Gtf-like"/>
    <property type="match status" value="1"/>
</dbReference>
<dbReference type="InterPro" id="IPR048284">
    <property type="entry name" value="EryCIII-like_N"/>
</dbReference>